<evidence type="ECO:0000256" key="4">
    <source>
        <dbReference type="ARBA" id="ARBA00022496"/>
    </source>
</evidence>
<evidence type="ECO:0000313" key="17">
    <source>
        <dbReference type="Proteomes" id="UP000196587"/>
    </source>
</evidence>
<dbReference type="EMBL" id="NFKE01000002">
    <property type="protein sequence ID" value="OUP35826.1"/>
    <property type="molecule type" value="Genomic_DNA"/>
</dbReference>
<dbReference type="Pfam" id="PF07660">
    <property type="entry name" value="STN"/>
    <property type="match status" value="1"/>
</dbReference>
<evidence type="ECO:0000256" key="5">
    <source>
        <dbReference type="ARBA" id="ARBA00022692"/>
    </source>
</evidence>
<dbReference type="EMBL" id="QRZG01000001">
    <property type="protein sequence ID" value="RGV59318.1"/>
    <property type="molecule type" value="Genomic_DNA"/>
</dbReference>
<dbReference type="Gene3D" id="2.170.130.10">
    <property type="entry name" value="TonB-dependent receptor, plug domain"/>
    <property type="match status" value="1"/>
</dbReference>
<evidence type="ECO:0000256" key="6">
    <source>
        <dbReference type="ARBA" id="ARBA00023004"/>
    </source>
</evidence>
<dbReference type="InterPro" id="IPR037066">
    <property type="entry name" value="Plug_dom_sf"/>
</dbReference>
<dbReference type="FunFam" id="2.170.130.10:FF:000008">
    <property type="entry name" value="SusC/RagA family TonB-linked outer membrane protein"/>
    <property type="match status" value="1"/>
</dbReference>
<proteinExistence type="inferred from homology"/>
<dbReference type="Gene3D" id="2.40.170.20">
    <property type="entry name" value="TonB-dependent receptor, beta-barrel domain"/>
    <property type="match status" value="1"/>
</dbReference>
<dbReference type="Pfam" id="PF00593">
    <property type="entry name" value="TonB_dep_Rec_b-barrel"/>
    <property type="match status" value="1"/>
</dbReference>
<accession>A0A1Y4JVV6</accession>
<sequence length="1158" mass="129465">MKRARKERLISTSLIRRLCLSLLLLFGGWASLPMYAQKAVTLNLTNQPFSTFIKQVEQQTDYKFFFEEQSVDVDRLVNVKAQNQDIKVVLDRVLGGTNLTYTIANKKILLKKHESQKPQKGKALPHEISGNVIGEDGSPMIGVSIQVKGKAVGTVTNIDGNYRLVLPNNSDAIVVTYVGYVPQEISLKNNNWQRIVLKEDANMLDAVVVVGYGTVKKRDLTGAISTVKADEMGLTGVSSIGHALEGKAAGLYVRQNSAQPGGGLDILVRGAGSINANNDPLYIVDGFPIAKLDQIASSDRKMDPGTQGVLNFLNPNDVESIEVLKDASATSIYGARAANGVVIITTKRGKEGKAKVSYSYNYSYQKYSDTYDLLSLPEWMEEKNRTTWELWVWNNKVAPWGSKSLEEALASPVNGIKYSRPYTEQEIANAGAGTDWLGLVTRNGHIQEHNINLQGGSQGTQYMLSFNYFNHEGIIRNSGMTRYTMKANIDQEFLNIFKAGLNLTMTRIINDNTQLGSDKWENSGLIRSAVEMGPQIQAYDPATGKYPTNPLVGTRPNPYSLLNNVDRGNTDRLLGNIFIEARPLDGLTLRVNAGIDRAAQSRKTYQPKSTLNGYNLQGVASVYSMDNNQYLLEATATYLKTFAKIHKVNLLAGTSYEQFNYEGVNAGNNNFLTDGFIYNNLGAGAGNKIVGSGSSENKMLSYFFRANYILKDRYLLTATLRSDGASVFAKNHKWGYFPSVALGWTISEENFMKKTTDWLSMLKLRLSWGQTGNADISTNAFASYYAQEAYNKEDKSKQIGVFQGRLENPDLKWETTTEWNVGLDFGFFNSRISGSVEYYYKVISDLLNYKPLNSYQTITQVIANIGKTQSTGVEVTLNTKNIVTKDFFWSTDLTFTKYKDRWKERTPDWKPAVYEQYDAPIRAIYSRRADHILQIGEKVPDAQPLLVPGQLVIKDINGYVRDANGDPVVDENGRFQLLGHPDNIIDDADMELIGTSDPGWLAGMTNTFKYKDFDLSFHLNGMFDRIMEDPTAMEYGISGDGIARYGLNALRSVKDRWTWDNPSTTNPSTFQGWENTYSSGDFYYQKAWFIRMQNITLGYTLPKHLLAKTKVISNLRIHASVNNAFTITPYDGLDPETDYYTASYPNARTFSFGVDISF</sequence>
<keyword evidence="7 11" id="KW-0798">TonB box</keyword>
<organism evidence="14 17">
    <name type="scientific">Bacteroides clarus</name>
    <dbReference type="NCBI Taxonomy" id="626929"/>
    <lineage>
        <taxon>Bacteria</taxon>
        <taxon>Pseudomonadati</taxon>
        <taxon>Bacteroidota</taxon>
        <taxon>Bacteroidia</taxon>
        <taxon>Bacteroidales</taxon>
        <taxon>Bacteroidaceae</taxon>
        <taxon>Bacteroides</taxon>
    </lineage>
</organism>
<dbReference type="Gene3D" id="2.60.40.1120">
    <property type="entry name" value="Carboxypeptidase-like, regulatory domain"/>
    <property type="match status" value="1"/>
</dbReference>
<dbReference type="Proteomes" id="UP000195386">
    <property type="component" value="Unassembled WGS sequence"/>
</dbReference>
<keyword evidence="5 10" id="KW-0812">Transmembrane</keyword>
<keyword evidence="9 10" id="KW-0998">Cell outer membrane</keyword>
<reference evidence="15 18" key="3">
    <citation type="submission" date="2018-08" db="EMBL/GenBank/DDBJ databases">
        <title>A genome reference for cultivated species of the human gut microbiota.</title>
        <authorList>
            <person name="Zou Y."/>
            <person name="Xue W."/>
            <person name="Luo G."/>
        </authorList>
    </citation>
    <scope>NUCLEOTIDE SEQUENCE [LARGE SCALE GENOMIC DNA]</scope>
    <source>
        <strain evidence="15 18">AF14-27</strain>
    </source>
</reference>
<dbReference type="RefSeq" id="WP_087412098.1">
    <property type="nucleotide sequence ID" value="NZ_CALIXP010000034.1"/>
</dbReference>
<evidence type="ECO:0000313" key="14">
    <source>
        <dbReference type="EMBL" id="OUP35826.1"/>
    </source>
</evidence>
<protein>
    <submittedName>
        <fullName evidence="14">SusC/RagA family TonB-linked outer membrane protein</fullName>
    </submittedName>
</protein>
<evidence type="ECO:0000256" key="10">
    <source>
        <dbReference type="PROSITE-ProRule" id="PRU01360"/>
    </source>
</evidence>
<evidence type="ECO:0000256" key="9">
    <source>
        <dbReference type="ARBA" id="ARBA00023237"/>
    </source>
</evidence>
<comment type="similarity">
    <text evidence="10 11">Belongs to the TonB-dependent receptor family.</text>
</comment>
<dbReference type="InterPro" id="IPR012910">
    <property type="entry name" value="Plug_dom"/>
</dbReference>
<keyword evidence="8 10" id="KW-0472">Membrane</keyword>
<dbReference type="InterPro" id="IPR023996">
    <property type="entry name" value="TonB-dep_OMP_SusC/RagA"/>
</dbReference>
<dbReference type="Pfam" id="PF07715">
    <property type="entry name" value="Plug"/>
    <property type="match status" value="1"/>
</dbReference>
<comment type="caution">
    <text evidence="14">The sequence shown here is derived from an EMBL/GenBank/DDBJ whole genome shotgun (WGS) entry which is preliminary data.</text>
</comment>
<dbReference type="NCBIfam" id="TIGR04057">
    <property type="entry name" value="SusC_RagA_signa"/>
    <property type="match status" value="1"/>
</dbReference>
<evidence type="ECO:0000313" key="16">
    <source>
        <dbReference type="Proteomes" id="UP000195386"/>
    </source>
</evidence>
<evidence type="ECO:0000256" key="3">
    <source>
        <dbReference type="ARBA" id="ARBA00022452"/>
    </source>
</evidence>
<dbReference type="GO" id="GO:0009279">
    <property type="term" value="C:cell outer membrane"/>
    <property type="evidence" value="ECO:0007669"/>
    <property type="project" value="UniProtKB-SubCell"/>
</dbReference>
<dbReference type="Proteomes" id="UP000196587">
    <property type="component" value="Unassembled WGS sequence"/>
</dbReference>
<reference evidence="16 17" key="1">
    <citation type="submission" date="2017-04" db="EMBL/GenBank/DDBJ databases">
        <title>Function of individual gut microbiota members based on whole genome sequencing of pure cultures obtained from chicken caecum.</title>
        <authorList>
            <person name="Medvecky M."/>
            <person name="Cejkova D."/>
            <person name="Polansky O."/>
            <person name="Karasova D."/>
            <person name="Kubasova T."/>
            <person name="Cizek A."/>
            <person name="Rychlik I."/>
        </authorList>
    </citation>
    <scope>NUCLEOTIDE SEQUENCE [LARGE SCALE GENOMIC DNA]</scope>
    <source>
        <strain evidence="17">An189</strain>
        <strain evidence="16">An43</strain>
    </source>
</reference>
<dbReference type="NCBIfam" id="TIGR04056">
    <property type="entry name" value="OMP_RagA_SusC"/>
    <property type="match status" value="1"/>
</dbReference>
<keyword evidence="6" id="KW-0408">Iron</keyword>
<comment type="subcellular location">
    <subcellularLocation>
        <location evidence="1 10">Cell outer membrane</location>
        <topology evidence="1 10">Multi-pass membrane protein</topology>
    </subcellularLocation>
</comment>
<dbReference type="Pfam" id="PF13715">
    <property type="entry name" value="CarbopepD_reg_2"/>
    <property type="match status" value="1"/>
</dbReference>
<gene>
    <name evidence="14" type="ORF">B5F24_02970</name>
    <name evidence="13" type="ORF">B5F97_03330</name>
    <name evidence="15" type="ORF">DWW09_00005</name>
</gene>
<evidence type="ECO:0000313" key="13">
    <source>
        <dbReference type="EMBL" id="OUO02727.1"/>
    </source>
</evidence>
<reference evidence="14" key="2">
    <citation type="journal article" date="2018" name="BMC Genomics">
        <title>Whole genome sequencing and function prediction of 133 gut anaerobes isolated from chicken caecum in pure cultures.</title>
        <authorList>
            <person name="Medvecky M."/>
            <person name="Cejkova D."/>
            <person name="Polansky O."/>
            <person name="Karasova D."/>
            <person name="Kubasova T."/>
            <person name="Cizek A."/>
            <person name="Rychlik I."/>
        </authorList>
    </citation>
    <scope>NUCLEOTIDE SEQUENCE</scope>
    <source>
        <strain evidence="14">An189</strain>
        <strain evidence="13">An43</strain>
    </source>
</reference>
<dbReference type="SMART" id="SM00965">
    <property type="entry name" value="STN"/>
    <property type="match status" value="1"/>
</dbReference>
<keyword evidence="4" id="KW-0410">Iron transport</keyword>
<dbReference type="InterPro" id="IPR000531">
    <property type="entry name" value="Beta-barrel_TonB"/>
</dbReference>
<dbReference type="SUPFAM" id="SSF49464">
    <property type="entry name" value="Carboxypeptidase regulatory domain-like"/>
    <property type="match status" value="1"/>
</dbReference>
<evidence type="ECO:0000256" key="1">
    <source>
        <dbReference type="ARBA" id="ARBA00004571"/>
    </source>
</evidence>
<evidence type="ECO:0000313" key="15">
    <source>
        <dbReference type="EMBL" id="RGV59318.1"/>
    </source>
</evidence>
<keyword evidence="2 10" id="KW-0813">Transport</keyword>
<evidence type="ECO:0000256" key="7">
    <source>
        <dbReference type="ARBA" id="ARBA00023077"/>
    </source>
</evidence>
<dbReference type="SUPFAM" id="SSF56935">
    <property type="entry name" value="Porins"/>
    <property type="match status" value="1"/>
</dbReference>
<dbReference type="EMBL" id="NFII01000002">
    <property type="protein sequence ID" value="OUO02727.1"/>
    <property type="molecule type" value="Genomic_DNA"/>
</dbReference>
<keyword evidence="4" id="KW-0406">Ion transport</keyword>
<evidence type="ECO:0000256" key="11">
    <source>
        <dbReference type="RuleBase" id="RU003357"/>
    </source>
</evidence>
<dbReference type="InterPro" id="IPR023997">
    <property type="entry name" value="TonB-dep_OMP_SusC/RagA_CS"/>
</dbReference>
<dbReference type="AlphaFoldDB" id="A0A1Y4JVV6"/>
<feature type="domain" description="Secretin/TonB short N-terminal" evidence="12">
    <location>
        <begin position="62"/>
        <end position="113"/>
    </location>
</feature>
<evidence type="ECO:0000256" key="8">
    <source>
        <dbReference type="ARBA" id="ARBA00023136"/>
    </source>
</evidence>
<evidence type="ECO:0000256" key="2">
    <source>
        <dbReference type="ARBA" id="ARBA00022448"/>
    </source>
</evidence>
<dbReference type="InterPro" id="IPR008969">
    <property type="entry name" value="CarboxyPept-like_regulatory"/>
</dbReference>
<dbReference type="InterPro" id="IPR036942">
    <property type="entry name" value="Beta-barrel_TonB_sf"/>
</dbReference>
<name>A0A1Y4JVV6_9BACE</name>
<evidence type="ECO:0000259" key="12">
    <source>
        <dbReference type="SMART" id="SM00965"/>
    </source>
</evidence>
<dbReference type="InterPro" id="IPR039426">
    <property type="entry name" value="TonB-dep_rcpt-like"/>
</dbReference>
<dbReference type="PROSITE" id="PS52016">
    <property type="entry name" value="TONB_DEPENDENT_REC_3"/>
    <property type="match status" value="1"/>
</dbReference>
<dbReference type="Proteomes" id="UP000284366">
    <property type="component" value="Unassembled WGS sequence"/>
</dbReference>
<keyword evidence="3 10" id="KW-1134">Transmembrane beta strand</keyword>
<dbReference type="GO" id="GO:0006826">
    <property type="term" value="P:iron ion transport"/>
    <property type="evidence" value="ECO:0007669"/>
    <property type="project" value="UniProtKB-KW"/>
</dbReference>
<dbReference type="GeneID" id="61676506"/>
<evidence type="ECO:0000313" key="18">
    <source>
        <dbReference type="Proteomes" id="UP000284366"/>
    </source>
</evidence>
<dbReference type="InterPro" id="IPR011662">
    <property type="entry name" value="Secretin/TonB_short_N"/>
</dbReference>